<evidence type="ECO:0000259" key="2">
    <source>
        <dbReference type="Pfam" id="PF08784"/>
    </source>
</evidence>
<reference evidence="3" key="1">
    <citation type="submission" date="2023-07" db="EMBL/GenBank/DDBJ databases">
        <authorList>
            <consortium name="CYATHOMIX"/>
        </authorList>
    </citation>
    <scope>NUCLEOTIDE SEQUENCE</scope>
    <source>
        <strain evidence="3">N/A</strain>
    </source>
</reference>
<dbReference type="InterPro" id="IPR036388">
    <property type="entry name" value="WH-like_DNA-bd_sf"/>
</dbReference>
<proteinExistence type="inferred from homology"/>
<dbReference type="Gene3D" id="1.10.10.10">
    <property type="entry name" value="Winged helix-like DNA-binding domain superfamily/Winged helix DNA-binding domain"/>
    <property type="match status" value="1"/>
</dbReference>
<evidence type="ECO:0000313" key="4">
    <source>
        <dbReference type="Proteomes" id="UP001176961"/>
    </source>
</evidence>
<dbReference type="AlphaFoldDB" id="A0AA36MCD1"/>
<dbReference type="Proteomes" id="UP001176961">
    <property type="component" value="Unassembled WGS sequence"/>
</dbReference>
<dbReference type="InterPro" id="IPR036390">
    <property type="entry name" value="WH_DNA-bd_sf"/>
</dbReference>
<organism evidence="3 4">
    <name type="scientific">Cylicocyclus nassatus</name>
    <name type="common">Nematode worm</name>
    <dbReference type="NCBI Taxonomy" id="53992"/>
    <lineage>
        <taxon>Eukaryota</taxon>
        <taxon>Metazoa</taxon>
        <taxon>Ecdysozoa</taxon>
        <taxon>Nematoda</taxon>
        <taxon>Chromadorea</taxon>
        <taxon>Rhabditida</taxon>
        <taxon>Rhabditina</taxon>
        <taxon>Rhabditomorpha</taxon>
        <taxon>Strongyloidea</taxon>
        <taxon>Strongylidae</taxon>
        <taxon>Cylicocyclus</taxon>
    </lineage>
</organism>
<evidence type="ECO:0000313" key="3">
    <source>
        <dbReference type="EMBL" id="CAJ0604357.1"/>
    </source>
</evidence>
<accession>A0AA36MCD1</accession>
<keyword evidence="4" id="KW-1185">Reference proteome</keyword>
<gene>
    <name evidence="3" type="ORF">CYNAS_LOCUS16340</name>
</gene>
<feature type="domain" description="Replication protein A C-terminal" evidence="2">
    <location>
        <begin position="206"/>
        <end position="274"/>
    </location>
</feature>
<dbReference type="SUPFAM" id="SSF50249">
    <property type="entry name" value="Nucleic acid-binding proteins"/>
    <property type="match status" value="1"/>
</dbReference>
<protein>
    <recommendedName>
        <fullName evidence="2">Replication protein A C-terminal domain-containing protein</fullName>
    </recommendedName>
</protein>
<dbReference type="SUPFAM" id="SSF46785">
    <property type="entry name" value="Winged helix' DNA-binding domain"/>
    <property type="match status" value="1"/>
</dbReference>
<name>A0AA36MCD1_CYLNA</name>
<dbReference type="EMBL" id="CATQJL010000305">
    <property type="protein sequence ID" value="CAJ0604357.1"/>
    <property type="molecule type" value="Genomic_DNA"/>
</dbReference>
<sequence length="281" mass="30827">MAGISTDNLQTSALPVEVPLSAAVETLPVPVTVADLEHYAGIDEKFSHGDYHFSTVLTVGIVTAVIIRENLTIHVLADPENMDKEFEVFTYTSVPEGANVECGRVIFAKGVKLFVVGLLRCIDRKCGVLSFIAREICDIMEYEVFIHEAKIAQLYFCKNVPLILRSGGFKPGCWGAAGPPADFVLMSRVAASPAYGTLAFYAPEASNVLKDHGTTPRKKIIDLFQSEECNHDVSVGLSEEFIQEALKGTSKDVLRHELNVLVSEGHLYHTIDDKHFACLSR</sequence>
<evidence type="ECO:0000256" key="1">
    <source>
        <dbReference type="ARBA" id="ARBA00007815"/>
    </source>
</evidence>
<comment type="similarity">
    <text evidence="1">Belongs to the replication factor A protein 2 family.</text>
</comment>
<dbReference type="InterPro" id="IPR014892">
    <property type="entry name" value="RPA_C"/>
</dbReference>
<dbReference type="InterPro" id="IPR012340">
    <property type="entry name" value="NA-bd_OB-fold"/>
</dbReference>
<dbReference type="Pfam" id="PF08784">
    <property type="entry name" value="RPA_C"/>
    <property type="match status" value="1"/>
</dbReference>
<comment type="caution">
    <text evidence="3">The sequence shown here is derived from an EMBL/GenBank/DDBJ whole genome shotgun (WGS) entry which is preliminary data.</text>
</comment>